<evidence type="ECO:0000313" key="1">
    <source>
        <dbReference type="EMBL" id="TKK80652.1"/>
    </source>
</evidence>
<dbReference type="AlphaFoldDB" id="A0A4U3LXU1"/>
<organism evidence="1 2">
    <name type="scientific">Herbidospora galbida</name>
    <dbReference type="NCBI Taxonomy" id="2575442"/>
    <lineage>
        <taxon>Bacteria</taxon>
        <taxon>Bacillati</taxon>
        <taxon>Actinomycetota</taxon>
        <taxon>Actinomycetes</taxon>
        <taxon>Streptosporangiales</taxon>
        <taxon>Streptosporangiaceae</taxon>
        <taxon>Herbidospora</taxon>
    </lineage>
</organism>
<dbReference type="Proteomes" id="UP000308705">
    <property type="component" value="Unassembled WGS sequence"/>
</dbReference>
<gene>
    <name evidence="1" type="ORF">FDA94_35985</name>
</gene>
<proteinExistence type="predicted"/>
<name>A0A4U3LXU1_9ACTN</name>
<accession>A0A4U3LXU1</accession>
<protein>
    <submittedName>
        <fullName evidence="1">Uncharacterized protein</fullName>
    </submittedName>
</protein>
<reference evidence="1 2" key="1">
    <citation type="submission" date="2019-04" db="EMBL/GenBank/DDBJ databases">
        <title>Herbidospora sp. NEAU-GS14.nov., a novel actinomycete isolated from soil.</title>
        <authorList>
            <person name="Han L."/>
        </authorList>
    </citation>
    <scope>NUCLEOTIDE SEQUENCE [LARGE SCALE GENOMIC DNA]</scope>
    <source>
        <strain evidence="1 2">NEAU-GS14</strain>
    </source>
</reference>
<keyword evidence="2" id="KW-1185">Reference proteome</keyword>
<dbReference type="OrthoDB" id="3537004at2"/>
<dbReference type="RefSeq" id="WP_137251497.1">
    <property type="nucleotide sequence ID" value="NZ_SZQA01000058.1"/>
</dbReference>
<evidence type="ECO:0000313" key="2">
    <source>
        <dbReference type="Proteomes" id="UP000308705"/>
    </source>
</evidence>
<sequence>MTNGEPRPDAMLDHLIAVLSQLTTEDPPSDPQAAEARAMLELGIDVAYLDDPEGAAKAAEWLQQRVKLILGQLEQCRMGFVD</sequence>
<comment type="caution">
    <text evidence="1">The sequence shown here is derived from an EMBL/GenBank/DDBJ whole genome shotgun (WGS) entry which is preliminary data.</text>
</comment>
<dbReference type="EMBL" id="SZQA01000058">
    <property type="protein sequence ID" value="TKK80652.1"/>
    <property type="molecule type" value="Genomic_DNA"/>
</dbReference>